<reference evidence="2 3" key="1">
    <citation type="journal article" date="2023" name="Plants (Basel)">
        <title>Bridging the Gap: Combining Genomics and Transcriptomics Approaches to Understand Stylosanthes scabra, an Orphan Legume from the Brazilian Caatinga.</title>
        <authorList>
            <person name="Ferreira-Neto J.R.C."/>
            <person name="da Silva M.D."/>
            <person name="Binneck E."/>
            <person name="de Melo N.F."/>
            <person name="da Silva R.H."/>
            <person name="de Melo A.L.T.M."/>
            <person name="Pandolfi V."/>
            <person name="Bustamante F.O."/>
            <person name="Brasileiro-Vidal A.C."/>
            <person name="Benko-Iseppon A.M."/>
        </authorList>
    </citation>
    <scope>NUCLEOTIDE SEQUENCE [LARGE SCALE GENOMIC DNA]</scope>
    <source>
        <tissue evidence="2">Leaves</tissue>
    </source>
</reference>
<feature type="non-terminal residue" evidence="2">
    <location>
        <position position="1"/>
    </location>
</feature>
<evidence type="ECO:0000313" key="2">
    <source>
        <dbReference type="EMBL" id="MED6117286.1"/>
    </source>
</evidence>
<organism evidence="2 3">
    <name type="scientific">Stylosanthes scabra</name>
    <dbReference type="NCBI Taxonomy" id="79078"/>
    <lineage>
        <taxon>Eukaryota</taxon>
        <taxon>Viridiplantae</taxon>
        <taxon>Streptophyta</taxon>
        <taxon>Embryophyta</taxon>
        <taxon>Tracheophyta</taxon>
        <taxon>Spermatophyta</taxon>
        <taxon>Magnoliopsida</taxon>
        <taxon>eudicotyledons</taxon>
        <taxon>Gunneridae</taxon>
        <taxon>Pentapetalae</taxon>
        <taxon>rosids</taxon>
        <taxon>fabids</taxon>
        <taxon>Fabales</taxon>
        <taxon>Fabaceae</taxon>
        <taxon>Papilionoideae</taxon>
        <taxon>50 kb inversion clade</taxon>
        <taxon>dalbergioids sensu lato</taxon>
        <taxon>Dalbergieae</taxon>
        <taxon>Pterocarpus clade</taxon>
        <taxon>Stylosanthes</taxon>
    </lineage>
</organism>
<proteinExistence type="predicted"/>
<evidence type="ECO:0000313" key="3">
    <source>
        <dbReference type="Proteomes" id="UP001341840"/>
    </source>
</evidence>
<comment type="caution">
    <text evidence="2">The sequence shown here is derived from an EMBL/GenBank/DDBJ whole genome shotgun (WGS) entry which is preliminary data.</text>
</comment>
<feature type="compositionally biased region" description="Acidic residues" evidence="1">
    <location>
        <begin position="56"/>
        <end position="78"/>
    </location>
</feature>
<dbReference type="Proteomes" id="UP001341840">
    <property type="component" value="Unassembled WGS sequence"/>
</dbReference>
<accession>A0ABU6QYX8</accession>
<sequence>LRRTQRMLRNHHTLFLQAHPNLDLSQLEPDSPIEEYHTLDKPAETHSETTQPTQAQEEEQGSENEDVSEDATNEGSND</sequence>
<evidence type="ECO:0000256" key="1">
    <source>
        <dbReference type="SAM" id="MobiDB-lite"/>
    </source>
</evidence>
<gene>
    <name evidence="2" type="ORF">PIB30_108554</name>
</gene>
<keyword evidence="3" id="KW-1185">Reference proteome</keyword>
<feature type="compositionally biased region" description="Basic and acidic residues" evidence="1">
    <location>
        <begin position="34"/>
        <end position="47"/>
    </location>
</feature>
<name>A0ABU6QYX8_9FABA</name>
<protein>
    <submittedName>
        <fullName evidence="2">Uncharacterized protein</fullName>
    </submittedName>
</protein>
<dbReference type="EMBL" id="JASCZI010005105">
    <property type="protein sequence ID" value="MED6117286.1"/>
    <property type="molecule type" value="Genomic_DNA"/>
</dbReference>
<feature type="region of interest" description="Disordered" evidence="1">
    <location>
        <begin position="20"/>
        <end position="78"/>
    </location>
</feature>